<gene>
    <name evidence="2" type="ORF">LEP1GSC043_0650</name>
</gene>
<proteinExistence type="predicted"/>
<organism evidence="2 3">
    <name type="scientific">Leptospira weilii str. Ecochallenge</name>
    <dbReference type="NCBI Taxonomy" id="1049986"/>
    <lineage>
        <taxon>Bacteria</taxon>
        <taxon>Pseudomonadati</taxon>
        <taxon>Spirochaetota</taxon>
        <taxon>Spirochaetia</taxon>
        <taxon>Leptospirales</taxon>
        <taxon>Leptospiraceae</taxon>
        <taxon>Leptospira</taxon>
    </lineage>
</organism>
<evidence type="ECO:0000313" key="3">
    <source>
        <dbReference type="Proteomes" id="UP000012249"/>
    </source>
</evidence>
<name>N1UEN0_9LEPT</name>
<feature type="region of interest" description="Disordered" evidence="1">
    <location>
        <begin position="1"/>
        <end position="31"/>
    </location>
</feature>
<evidence type="ECO:0000256" key="1">
    <source>
        <dbReference type="SAM" id="MobiDB-lite"/>
    </source>
</evidence>
<evidence type="ECO:0000313" key="2">
    <source>
        <dbReference type="EMBL" id="EMY14470.1"/>
    </source>
</evidence>
<comment type="caution">
    <text evidence="2">The sequence shown here is derived from an EMBL/GenBank/DDBJ whole genome shotgun (WGS) entry which is preliminary data.</text>
</comment>
<feature type="compositionally biased region" description="Polar residues" evidence="1">
    <location>
        <begin position="1"/>
        <end position="21"/>
    </location>
</feature>
<reference evidence="2 3" key="1">
    <citation type="submission" date="2013-02" db="EMBL/GenBank/DDBJ databases">
        <authorList>
            <person name="Harkins D.M."/>
            <person name="Durkin A.S."/>
            <person name="Brinkac L.M."/>
            <person name="Haft D.H."/>
            <person name="Selengut J.D."/>
            <person name="Sanka R."/>
            <person name="DePew J."/>
            <person name="Purushe J."/>
            <person name="Haake D.A."/>
            <person name="Matsunaga J."/>
            <person name="Vinetz J.M."/>
            <person name="Sutton G.G."/>
            <person name="Nierman W.C."/>
            <person name="Fouts D.E."/>
        </authorList>
    </citation>
    <scope>NUCLEOTIDE SEQUENCE [LARGE SCALE GENOMIC DNA]</scope>
    <source>
        <strain evidence="2 3">Ecochallenge</strain>
    </source>
</reference>
<dbReference type="Proteomes" id="UP000012249">
    <property type="component" value="Unassembled WGS sequence"/>
</dbReference>
<sequence length="43" mass="4948">MDHLTENSGFFSKETSTGNDYKQTHTKKSMARNGKTEYGFILF</sequence>
<accession>N1UEN0</accession>
<dbReference type="AlphaFoldDB" id="N1UEN0"/>
<protein>
    <submittedName>
        <fullName evidence="2">Uncharacterized protein</fullName>
    </submittedName>
</protein>
<dbReference type="EMBL" id="AHMI02000157">
    <property type="protein sequence ID" value="EMY14470.1"/>
    <property type="molecule type" value="Genomic_DNA"/>
</dbReference>